<dbReference type="EMBL" id="JAOPHQ010004839">
    <property type="protein sequence ID" value="KAK0138008.1"/>
    <property type="molecule type" value="Genomic_DNA"/>
</dbReference>
<evidence type="ECO:0000313" key="4">
    <source>
        <dbReference type="Proteomes" id="UP001174136"/>
    </source>
</evidence>
<evidence type="ECO:0000256" key="1">
    <source>
        <dbReference type="SAM" id="MobiDB-lite"/>
    </source>
</evidence>
<protein>
    <recommendedName>
        <fullName evidence="2">SCAN box domain-containing protein</fullName>
    </recommendedName>
</protein>
<evidence type="ECO:0000259" key="2">
    <source>
        <dbReference type="Pfam" id="PF02023"/>
    </source>
</evidence>
<dbReference type="InterPro" id="IPR036875">
    <property type="entry name" value="Znf_CCHC_sf"/>
</dbReference>
<dbReference type="AlphaFoldDB" id="A0AA47MD11"/>
<dbReference type="GO" id="GO:0008270">
    <property type="term" value="F:zinc ion binding"/>
    <property type="evidence" value="ECO:0007669"/>
    <property type="project" value="InterPro"/>
</dbReference>
<dbReference type="Gene3D" id="4.10.60.10">
    <property type="entry name" value="Zinc finger, CCHC-type"/>
    <property type="match status" value="1"/>
</dbReference>
<organism evidence="3 4">
    <name type="scientific">Merluccius polli</name>
    <name type="common">Benguela hake</name>
    <name type="synonym">Merluccius cadenati</name>
    <dbReference type="NCBI Taxonomy" id="89951"/>
    <lineage>
        <taxon>Eukaryota</taxon>
        <taxon>Metazoa</taxon>
        <taxon>Chordata</taxon>
        <taxon>Craniata</taxon>
        <taxon>Vertebrata</taxon>
        <taxon>Euteleostomi</taxon>
        <taxon>Actinopterygii</taxon>
        <taxon>Neopterygii</taxon>
        <taxon>Teleostei</taxon>
        <taxon>Neoteleostei</taxon>
        <taxon>Acanthomorphata</taxon>
        <taxon>Zeiogadaria</taxon>
        <taxon>Gadariae</taxon>
        <taxon>Gadiformes</taxon>
        <taxon>Gadoidei</taxon>
        <taxon>Merlucciidae</taxon>
        <taxon>Merluccius</taxon>
    </lineage>
</organism>
<accession>A0AA47MD11</accession>
<dbReference type="SUPFAM" id="SSF47353">
    <property type="entry name" value="Retrovirus capsid dimerization domain-like"/>
    <property type="match status" value="1"/>
</dbReference>
<dbReference type="Pfam" id="PF02023">
    <property type="entry name" value="SCAN"/>
    <property type="match status" value="1"/>
</dbReference>
<dbReference type="Gene3D" id="1.10.4020.10">
    <property type="entry name" value="DNA breaking-rejoining enzymes"/>
    <property type="match status" value="1"/>
</dbReference>
<dbReference type="InterPro" id="IPR038269">
    <property type="entry name" value="SCAN_sf"/>
</dbReference>
<feature type="region of interest" description="Disordered" evidence="1">
    <location>
        <begin position="155"/>
        <end position="180"/>
    </location>
</feature>
<sequence length="795" mass="87269">MSSSLTSLRPAAPDNDSKTIWLMSMLKKEIRERVISGLVEQGVITLTEQLESVSLPSSSAEAASGPSAETPSGSGKAYQAGERGEAPFTMPKYDPSPQSGTGNTEARLKVRLARLQLEAHEREMQSQLQLKLEIRKAELQAETEKAVRLRQLELEASETGRSAPRGSGMSSPSTTSTSSPKMVFDISKHVALVPVFRDNEVDSYFNVFERIAAALQWPPEIWTLLLQCKMHGKAQDAMAALPVEDSLNYETVKTAILRAYELVPEAYRQKFRGHKKTSAQTYIEFAREKGTLFDKWCATCKVSDFNMLRELILLEDFKKCLSERIVVYLNEQEHFLLPLYWLITQRLLGDSLELVIAAATSVGKVDIGQPGLSLSLPSSNPRGPQEERECYYCHQVGHVIANCLTLKRREQPSRSFQAKGVGLIKADHGENTDSSDQKIDDCFKPFVFDAFVSLTGEAADRHSIRALRDTACSQSVILASTLPFSDNSACHYQSVLRGVEMGYVPRPVHRIHIQSSLVTGFFPVAVCTELPIPGIVLLMGNDIAGGKVTPTLEVLDQPLCDGIQTSDQTPPDVFPACAVTRARSHEISTDDCEVSLSDSLFMSVLSEDKEEKEAERHGGKHRALGCMHMSSTLMCLTTPDQDTIWKRILSTIQCPTYGNDGGPEQGVNTRKRSHSFLKNVQTISIVVINSKPLSSPYLNQMLYGAPTTTTASSVEPGLTEKEMRQPYLMMDETSPPTAPPQPPMKSFWTGVSSPGSGVGISCVGATDSVALQQPSSDTSIPGLIYAFVNGSCFIW</sequence>
<evidence type="ECO:0000313" key="3">
    <source>
        <dbReference type="EMBL" id="KAK0138008.1"/>
    </source>
</evidence>
<feature type="compositionally biased region" description="Low complexity" evidence="1">
    <location>
        <begin position="170"/>
        <end position="180"/>
    </location>
</feature>
<proteinExistence type="predicted"/>
<gene>
    <name evidence="3" type="ORF">N1851_025816</name>
</gene>
<dbReference type="Proteomes" id="UP001174136">
    <property type="component" value="Unassembled WGS sequence"/>
</dbReference>
<dbReference type="PANTHER" id="PTHR46888:SF13">
    <property type="entry name" value="RIBONUCLEASE H"/>
    <property type="match status" value="1"/>
</dbReference>
<dbReference type="PANTHER" id="PTHR46888">
    <property type="entry name" value="ZINC KNUCKLE DOMAINCONTAINING PROTEIN-RELATED"/>
    <property type="match status" value="1"/>
</dbReference>
<keyword evidence="4" id="KW-1185">Reference proteome</keyword>
<feature type="region of interest" description="Disordered" evidence="1">
    <location>
        <begin position="52"/>
        <end position="105"/>
    </location>
</feature>
<name>A0AA47MD11_MERPO</name>
<feature type="compositionally biased region" description="Low complexity" evidence="1">
    <location>
        <begin position="52"/>
        <end position="75"/>
    </location>
</feature>
<dbReference type="GO" id="GO:0003676">
    <property type="term" value="F:nucleic acid binding"/>
    <property type="evidence" value="ECO:0007669"/>
    <property type="project" value="InterPro"/>
</dbReference>
<feature type="domain" description="SCAN box" evidence="2">
    <location>
        <begin position="264"/>
        <end position="332"/>
    </location>
</feature>
<comment type="caution">
    <text evidence="3">The sequence shown here is derived from an EMBL/GenBank/DDBJ whole genome shotgun (WGS) entry which is preliminary data.</text>
</comment>
<dbReference type="SUPFAM" id="SSF57756">
    <property type="entry name" value="Retrovirus zinc finger-like domains"/>
    <property type="match status" value="1"/>
</dbReference>
<reference evidence="3" key="1">
    <citation type="journal article" date="2023" name="Front. Mar. Sci.">
        <title>A new Merluccius polli reference genome to investigate the effects of global change in West African waters.</title>
        <authorList>
            <person name="Mateo J.L."/>
            <person name="Blanco-Fernandez C."/>
            <person name="Garcia-Vazquez E."/>
            <person name="Machado-Schiaffino G."/>
        </authorList>
    </citation>
    <scope>NUCLEOTIDE SEQUENCE</scope>
    <source>
        <strain evidence="3">C29</strain>
        <tissue evidence="3">Fin</tissue>
    </source>
</reference>
<dbReference type="InterPro" id="IPR003309">
    <property type="entry name" value="SCAN_dom"/>
</dbReference>